<accession>A0A4V4H797</accession>
<dbReference type="Proteomes" id="UP000317650">
    <property type="component" value="Chromosome 1"/>
</dbReference>
<sequence>MGTHKLMSSNLPVPNISNTITIRDDSRTGISSDRYVPPVPNGTRGNVVFMRQYNPHRRRSIHFHVGLFRLSLHFLSWELDLFELIRGSALSWIFWCFWLLTASRFEALFEELQFWVFQ</sequence>
<name>A0A4V4H797_MUSBA</name>
<comment type="caution">
    <text evidence="1">The sequence shown here is derived from an EMBL/GenBank/DDBJ whole genome shotgun (WGS) entry which is preliminary data.</text>
</comment>
<evidence type="ECO:0000313" key="2">
    <source>
        <dbReference type="Proteomes" id="UP000317650"/>
    </source>
</evidence>
<dbReference type="EMBL" id="PYDT01000004">
    <property type="protein sequence ID" value="THU62946.1"/>
    <property type="molecule type" value="Genomic_DNA"/>
</dbReference>
<evidence type="ECO:0000313" key="1">
    <source>
        <dbReference type="EMBL" id="THU62946.1"/>
    </source>
</evidence>
<organism evidence="1 2">
    <name type="scientific">Musa balbisiana</name>
    <name type="common">Banana</name>
    <dbReference type="NCBI Taxonomy" id="52838"/>
    <lineage>
        <taxon>Eukaryota</taxon>
        <taxon>Viridiplantae</taxon>
        <taxon>Streptophyta</taxon>
        <taxon>Embryophyta</taxon>
        <taxon>Tracheophyta</taxon>
        <taxon>Spermatophyta</taxon>
        <taxon>Magnoliopsida</taxon>
        <taxon>Liliopsida</taxon>
        <taxon>Zingiberales</taxon>
        <taxon>Musaceae</taxon>
        <taxon>Musa</taxon>
    </lineage>
</organism>
<dbReference type="AlphaFoldDB" id="A0A4V4H797"/>
<proteinExistence type="predicted"/>
<protein>
    <submittedName>
        <fullName evidence="1">Uncharacterized protein</fullName>
    </submittedName>
</protein>
<keyword evidence="2" id="KW-1185">Reference proteome</keyword>
<reference evidence="1 2" key="1">
    <citation type="journal article" date="2019" name="Nat. Plants">
        <title>Genome sequencing of Musa balbisiana reveals subgenome evolution and function divergence in polyploid bananas.</title>
        <authorList>
            <person name="Yao X."/>
        </authorList>
    </citation>
    <scope>NUCLEOTIDE SEQUENCE [LARGE SCALE GENOMIC DNA]</scope>
    <source>
        <strain evidence="2">cv. DH-PKW</strain>
        <tissue evidence="1">Leaves</tissue>
    </source>
</reference>
<gene>
    <name evidence="1" type="ORF">C4D60_Mb01t10500</name>
</gene>